<dbReference type="HOGENOM" id="CLU_486569_0_0_1"/>
<name>F4NV63_BATDJ</name>
<gene>
    <name evidence="3" type="ORF">BATDEDRAFT_22563</name>
</gene>
<keyword evidence="1" id="KW-0812">Transmembrane</keyword>
<dbReference type="GeneID" id="18237972"/>
<dbReference type="RefSeq" id="XP_006675598.1">
    <property type="nucleotide sequence ID" value="XM_006675535.1"/>
</dbReference>
<feature type="transmembrane region" description="Helical" evidence="1">
    <location>
        <begin position="333"/>
        <end position="349"/>
    </location>
</feature>
<dbReference type="EMBL" id="GL882879">
    <property type="protein sequence ID" value="EGF84482.1"/>
    <property type="molecule type" value="Genomic_DNA"/>
</dbReference>
<proteinExistence type="predicted"/>
<feature type="transmembrane region" description="Helical" evidence="1">
    <location>
        <begin position="291"/>
        <end position="313"/>
    </location>
</feature>
<keyword evidence="1" id="KW-1133">Transmembrane helix</keyword>
<dbReference type="GO" id="GO:0016020">
    <property type="term" value="C:membrane"/>
    <property type="evidence" value="ECO:0000318"/>
    <property type="project" value="GO_Central"/>
</dbReference>
<sequence>MFNHQSYPSKLLPLIFLIAPTCLAITYQIDDITLSVNSTAVLLTPKPFGFLSSNSMQLSWTPSPLGNASAALSWVKGVYVVICSAGQMSTKTGTKLMRCSDHIARKTQCGEMYSIAELQVDPTDSTSLTRTWSPIPTGFKNAYLAWCNRRNSTSNSQINNPSRSRFIESDDTSLQNHHDDTSILDHTIDASYEDVLFTGSVTIHLMNEMVGSSELSLQDLIGLISTCVFICLWMFGVLKWFWKCLLNYDQFKNIWMVQLISAYIMCILLCNIVRIAAYLNMESTGASMDDTYAIALYIFELVEIFMSVSIQLLLSKGVSIVRSTLTFVERDTIAVLVIAFTCTFAFYGYHLPGSLFGSLAMVTTVYVALACNLQHVMNILEYHIGTLQSTSYLGRFGQQIVPTEPSLNETINVYESLPDTNAEQHSNRRFWISRNQISHQSDAMHITTSKLLWWQTSTLRTVSITDPIWNIKSIYMKKLEIVKTSRYFLLFWGILPAVTQILDIFQLEASPAPSMCVSFFGHLVIFAWFVGQLGPRPVSEVVRLVGITQRPYTKHKSILR</sequence>
<evidence type="ECO:0008006" key="5">
    <source>
        <dbReference type="Google" id="ProtNLM"/>
    </source>
</evidence>
<dbReference type="OrthoDB" id="10545251at2759"/>
<feature type="transmembrane region" description="Helical" evidence="1">
    <location>
        <begin position="487"/>
        <end position="506"/>
    </location>
</feature>
<evidence type="ECO:0000256" key="2">
    <source>
        <dbReference type="SAM" id="SignalP"/>
    </source>
</evidence>
<feature type="chain" id="PRO_5003314581" description="Intimal thickness related receptor IRP domain-containing protein" evidence="2">
    <location>
        <begin position="25"/>
        <end position="560"/>
    </location>
</feature>
<feature type="transmembrane region" description="Helical" evidence="1">
    <location>
        <begin position="254"/>
        <end position="279"/>
    </location>
</feature>
<organism evidence="3 4">
    <name type="scientific">Batrachochytrium dendrobatidis (strain JAM81 / FGSC 10211)</name>
    <name type="common">Frog chytrid fungus</name>
    <dbReference type="NCBI Taxonomy" id="684364"/>
    <lineage>
        <taxon>Eukaryota</taxon>
        <taxon>Fungi</taxon>
        <taxon>Fungi incertae sedis</taxon>
        <taxon>Chytridiomycota</taxon>
        <taxon>Chytridiomycota incertae sedis</taxon>
        <taxon>Chytridiomycetes</taxon>
        <taxon>Rhizophydiales</taxon>
        <taxon>Rhizophydiales incertae sedis</taxon>
        <taxon>Batrachochytrium</taxon>
    </lineage>
</organism>
<dbReference type="Proteomes" id="UP000007241">
    <property type="component" value="Unassembled WGS sequence"/>
</dbReference>
<reference evidence="3 4" key="1">
    <citation type="submission" date="2009-12" db="EMBL/GenBank/DDBJ databases">
        <title>The draft genome of Batrachochytrium dendrobatidis.</title>
        <authorList>
            <consortium name="US DOE Joint Genome Institute (JGI-PGF)"/>
            <person name="Kuo A."/>
            <person name="Salamov A."/>
            <person name="Schmutz J."/>
            <person name="Lucas S."/>
            <person name="Pitluck S."/>
            <person name="Rosenblum E."/>
            <person name="Stajich J."/>
            <person name="Eisen M."/>
            <person name="Grigoriev I.V."/>
        </authorList>
    </citation>
    <scope>NUCLEOTIDE SEQUENCE [LARGE SCALE GENOMIC DNA]</scope>
    <source>
        <strain evidence="4">JAM81 / FGSC 10211</strain>
    </source>
</reference>
<feature type="signal peptide" evidence="2">
    <location>
        <begin position="1"/>
        <end position="24"/>
    </location>
</feature>
<dbReference type="GO" id="GO:0005794">
    <property type="term" value="C:Golgi apparatus"/>
    <property type="evidence" value="ECO:0000318"/>
    <property type="project" value="GO_Central"/>
</dbReference>
<evidence type="ECO:0000256" key="1">
    <source>
        <dbReference type="SAM" id="Phobius"/>
    </source>
</evidence>
<evidence type="ECO:0000313" key="3">
    <source>
        <dbReference type="EMBL" id="EGF84482.1"/>
    </source>
</evidence>
<evidence type="ECO:0000313" key="4">
    <source>
        <dbReference type="Proteomes" id="UP000007241"/>
    </source>
</evidence>
<feature type="transmembrane region" description="Helical" evidence="1">
    <location>
        <begin position="512"/>
        <end position="530"/>
    </location>
</feature>
<dbReference type="InParanoid" id="F4NV63"/>
<feature type="transmembrane region" description="Helical" evidence="1">
    <location>
        <begin position="220"/>
        <end position="242"/>
    </location>
</feature>
<protein>
    <recommendedName>
        <fullName evidence="5">Intimal thickness related receptor IRP domain-containing protein</fullName>
    </recommendedName>
</protein>
<accession>F4NV63</accession>
<keyword evidence="4" id="KW-1185">Reference proteome</keyword>
<keyword evidence="1" id="KW-0472">Membrane</keyword>
<feature type="transmembrane region" description="Helical" evidence="1">
    <location>
        <begin position="355"/>
        <end position="373"/>
    </location>
</feature>
<keyword evidence="2" id="KW-0732">Signal</keyword>
<dbReference type="AlphaFoldDB" id="F4NV63"/>